<accession>A0A8H4BI56</accession>
<proteinExistence type="predicted"/>
<evidence type="ECO:0000313" key="1">
    <source>
        <dbReference type="EMBL" id="KAF1802554.1"/>
    </source>
</evidence>
<dbReference type="AlphaFoldDB" id="A0A8H4BI56"/>
<reference evidence="1 2" key="1">
    <citation type="submission" date="2019-09" db="EMBL/GenBank/DDBJ databases">
        <authorList>
            <consortium name="DOE Joint Genome Institute"/>
            <person name="Mondo S.J."/>
            <person name="Navarro-Mendoza M.I."/>
            <person name="Perez-Arques C."/>
            <person name="Panchal S."/>
            <person name="Nicolas F.E."/>
            <person name="Ganguly P."/>
            <person name="Pangilinan J."/>
            <person name="Grigoriev I."/>
            <person name="Heitman J."/>
            <person name="Sanya K."/>
            <person name="Garre V."/>
        </authorList>
    </citation>
    <scope>NUCLEOTIDE SEQUENCE [LARGE SCALE GENOMIC DNA]</scope>
    <source>
        <strain evidence="1 2">MU402</strain>
    </source>
</reference>
<comment type="caution">
    <text evidence="1">The sequence shown here is derived from an EMBL/GenBank/DDBJ whole genome shotgun (WGS) entry which is preliminary data.</text>
</comment>
<gene>
    <name evidence="1" type="ORF">FB192DRAFT_1280410</name>
</gene>
<protein>
    <submittedName>
        <fullName evidence="1">Uncharacterized protein</fullName>
    </submittedName>
</protein>
<dbReference type="GO" id="GO:0003676">
    <property type="term" value="F:nucleic acid binding"/>
    <property type="evidence" value="ECO:0007669"/>
    <property type="project" value="InterPro"/>
</dbReference>
<sequence length="141" mass="15674">MIQCLRCQLALFGNPICAFKRKVWVEKWSQTDMDYLNNCVFVDESAFDINMRPATARSASGTPAIVTTPSTRAVSHTILGAISAMGVVNIEIRLPNMKPKKIKVDGARKRKQPQSKKAVLSLTTTCCSCNIQWISWTSIPK</sequence>
<evidence type="ECO:0000313" key="2">
    <source>
        <dbReference type="Proteomes" id="UP000469890"/>
    </source>
</evidence>
<dbReference type="Gene3D" id="3.30.420.10">
    <property type="entry name" value="Ribonuclease H-like superfamily/Ribonuclease H"/>
    <property type="match status" value="1"/>
</dbReference>
<name>A0A8H4BI56_MUCCL</name>
<dbReference type="InterPro" id="IPR036397">
    <property type="entry name" value="RNaseH_sf"/>
</dbReference>
<dbReference type="EMBL" id="JAAECE010000004">
    <property type="protein sequence ID" value="KAF1802554.1"/>
    <property type="molecule type" value="Genomic_DNA"/>
</dbReference>
<organism evidence="1 2">
    <name type="scientific">Mucor circinelloides f. lusitanicus</name>
    <name type="common">Mucor racemosus var. lusitanicus</name>
    <dbReference type="NCBI Taxonomy" id="29924"/>
    <lineage>
        <taxon>Eukaryota</taxon>
        <taxon>Fungi</taxon>
        <taxon>Fungi incertae sedis</taxon>
        <taxon>Mucoromycota</taxon>
        <taxon>Mucoromycotina</taxon>
        <taxon>Mucoromycetes</taxon>
        <taxon>Mucorales</taxon>
        <taxon>Mucorineae</taxon>
        <taxon>Mucoraceae</taxon>
        <taxon>Mucor</taxon>
    </lineage>
</organism>
<dbReference type="Proteomes" id="UP000469890">
    <property type="component" value="Unassembled WGS sequence"/>
</dbReference>